<keyword evidence="2" id="KW-1185">Reference proteome</keyword>
<protein>
    <recommendedName>
        <fullName evidence="3">Prepilin-type N-terminal cleavage/methylation domain-containing protein</fullName>
    </recommendedName>
</protein>
<proteinExistence type="predicted"/>
<name>B1ZYB0_OPITP</name>
<dbReference type="Pfam" id="PF07963">
    <property type="entry name" value="N_methyl"/>
    <property type="match status" value="1"/>
</dbReference>
<evidence type="ECO:0000313" key="2">
    <source>
        <dbReference type="Proteomes" id="UP000007013"/>
    </source>
</evidence>
<dbReference type="Proteomes" id="UP000007013">
    <property type="component" value="Chromosome"/>
</dbReference>
<dbReference type="NCBIfam" id="TIGR02532">
    <property type="entry name" value="IV_pilin_GFxxxE"/>
    <property type="match status" value="1"/>
</dbReference>
<dbReference type="EMBL" id="CP001032">
    <property type="protein sequence ID" value="ACB77008.1"/>
    <property type="molecule type" value="Genomic_DNA"/>
</dbReference>
<dbReference type="AlphaFoldDB" id="B1ZYB0"/>
<dbReference type="PROSITE" id="PS00409">
    <property type="entry name" value="PROKAR_NTER_METHYL"/>
    <property type="match status" value="1"/>
</dbReference>
<gene>
    <name evidence="1" type="ordered locus">Oter_3733</name>
</gene>
<evidence type="ECO:0000313" key="1">
    <source>
        <dbReference type="EMBL" id="ACB77008.1"/>
    </source>
</evidence>
<reference evidence="1 2" key="1">
    <citation type="journal article" date="2011" name="J. Bacteriol.">
        <title>Genome sequence of the verrucomicrobium Opitutus terrae PB90-1, an abundant inhabitant of rice paddy soil ecosystems.</title>
        <authorList>
            <person name="van Passel M.W."/>
            <person name="Kant R."/>
            <person name="Palva A."/>
            <person name="Copeland A."/>
            <person name="Lucas S."/>
            <person name="Lapidus A."/>
            <person name="Glavina del Rio T."/>
            <person name="Pitluck S."/>
            <person name="Goltsman E."/>
            <person name="Clum A."/>
            <person name="Sun H."/>
            <person name="Schmutz J."/>
            <person name="Larimer F.W."/>
            <person name="Land M.L."/>
            <person name="Hauser L."/>
            <person name="Kyrpides N."/>
            <person name="Mikhailova N."/>
            <person name="Richardson P.P."/>
            <person name="Janssen P.H."/>
            <person name="de Vos W.M."/>
            <person name="Smidt H."/>
        </authorList>
    </citation>
    <scope>NUCLEOTIDE SEQUENCE [LARGE SCALE GENOMIC DNA]</scope>
    <source>
        <strain evidence="2">DSM 11246 / JCM 15787 / PB90-1</strain>
    </source>
</reference>
<dbReference type="OrthoDB" id="187675at2"/>
<evidence type="ECO:0008006" key="3">
    <source>
        <dbReference type="Google" id="ProtNLM"/>
    </source>
</evidence>
<sequence length="322" mass="34366">MSAAPRSSRGFTLIELLLAVVITAGLAAAVLAVTTSTLRLWQRTQDRFSTQTQATLALNLLERDLQAALFRGDGRTWLAVDVINSPDALLNHGWQLGGLMKPAGGPLESGAGDTIGGARFGLSGAWLRFMTTNLDADAGALPAAVSYQVVRRPVSGSVGAGNPAAVRYALARSAVSAEKTWSSGFNLEAPAYVSTSAGFPPMQTPASVMNPSSADALASNVVDFGVWLYGRESSGKLRRIFPATPTDTSHHARQQNEFPVAADVMLRVLTDEGAQLLAAIESRRGAVSRPSEIPDDAAWWWSVVEMHSHVYVRRIRIVMEVP</sequence>
<dbReference type="STRING" id="452637.Oter_3733"/>
<dbReference type="InterPro" id="IPR012902">
    <property type="entry name" value="N_methyl_site"/>
</dbReference>
<dbReference type="RefSeq" id="WP_012376537.1">
    <property type="nucleotide sequence ID" value="NC_010571.1"/>
</dbReference>
<dbReference type="KEGG" id="ote:Oter_3733"/>
<accession>B1ZYB0</accession>
<dbReference type="eggNOG" id="COG4966">
    <property type="taxonomic scope" value="Bacteria"/>
</dbReference>
<organism evidence="1 2">
    <name type="scientific">Opitutus terrae (strain DSM 11246 / JCM 15787 / PB90-1)</name>
    <dbReference type="NCBI Taxonomy" id="452637"/>
    <lineage>
        <taxon>Bacteria</taxon>
        <taxon>Pseudomonadati</taxon>
        <taxon>Verrucomicrobiota</taxon>
        <taxon>Opitutia</taxon>
        <taxon>Opitutales</taxon>
        <taxon>Opitutaceae</taxon>
        <taxon>Opitutus</taxon>
    </lineage>
</organism>
<dbReference type="HOGENOM" id="CLU_745639_0_0_0"/>